<dbReference type="PANTHER" id="PTHR30600:SF10">
    <property type="entry name" value="BLL6722 PROTEIN"/>
    <property type="match status" value="1"/>
</dbReference>
<evidence type="ECO:0000256" key="3">
    <source>
        <dbReference type="ARBA" id="ARBA00022723"/>
    </source>
</evidence>
<name>A0ABU7LV21_9PROT</name>
<dbReference type="EMBL" id="JAZDRO010000001">
    <property type="protein sequence ID" value="MEE2565336.1"/>
    <property type="molecule type" value="Genomic_DNA"/>
</dbReference>
<evidence type="ECO:0000256" key="1">
    <source>
        <dbReference type="ARBA" id="ARBA00004196"/>
    </source>
</evidence>
<keyword evidence="3 7" id="KW-0479">Metal-binding</keyword>
<organism evidence="9 10">
    <name type="scientific">Hyphobacterium marinum</name>
    <dbReference type="NCBI Taxonomy" id="3116574"/>
    <lineage>
        <taxon>Bacteria</taxon>
        <taxon>Pseudomonadati</taxon>
        <taxon>Pseudomonadota</taxon>
        <taxon>Alphaproteobacteria</taxon>
        <taxon>Maricaulales</taxon>
        <taxon>Maricaulaceae</taxon>
        <taxon>Hyphobacterium</taxon>
    </lineage>
</organism>
<accession>A0ABU7LV21</accession>
<feature type="domain" description="Cytochrome c" evidence="8">
    <location>
        <begin position="696"/>
        <end position="823"/>
    </location>
</feature>
<comment type="subcellular location">
    <subcellularLocation>
        <location evidence="1">Cell envelope</location>
    </subcellularLocation>
</comment>
<reference evidence="9 10" key="1">
    <citation type="submission" date="2024-01" db="EMBL/GenBank/DDBJ databases">
        <title>Hyphobacterium bacterium isolated from marine sediment.</title>
        <authorList>
            <person name="Zhao S."/>
        </authorList>
    </citation>
    <scope>NUCLEOTIDE SEQUENCE [LARGE SCALE GENOMIC DNA]</scope>
    <source>
        <strain evidence="9 10">Y60-23</strain>
    </source>
</reference>
<keyword evidence="10" id="KW-1185">Reference proteome</keyword>
<dbReference type="EC" id="1.11.1.5" evidence="9"/>
<dbReference type="PROSITE" id="PS51007">
    <property type="entry name" value="CYTC"/>
    <property type="match status" value="1"/>
</dbReference>
<evidence type="ECO:0000256" key="6">
    <source>
        <dbReference type="ARBA" id="ARBA00023004"/>
    </source>
</evidence>
<proteinExistence type="predicted"/>
<evidence type="ECO:0000256" key="7">
    <source>
        <dbReference type="PROSITE-ProRule" id="PRU00433"/>
    </source>
</evidence>
<evidence type="ECO:0000313" key="9">
    <source>
        <dbReference type="EMBL" id="MEE2565336.1"/>
    </source>
</evidence>
<dbReference type="InterPro" id="IPR036909">
    <property type="entry name" value="Cyt_c-like_dom_sf"/>
</dbReference>
<dbReference type="SUPFAM" id="SSF46626">
    <property type="entry name" value="Cytochrome c"/>
    <property type="match status" value="2"/>
</dbReference>
<comment type="caution">
    <text evidence="9">The sequence shown here is derived from an EMBL/GenBank/DDBJ whole genome shotgun (WGS) entry which is preliminary data.</text>
</comment>
<evidence type="ECO:0000313" key="10">
    <source>
        <dbReference type="Proteomes" id="UP001310692"/>
    </source>
</evidence>
<keyword evidence="4" id="KW-0732">Signal</keyword>
<evidence type="ECO:0000256" key="5">
    <source>
        <dbReference type="ARBA" id="ARBA00023002"/>
    </source>
</evidence>
<dbReference type="InterPro" id="IPR051395">
    <property type="entry name" value="Cytochrome_c_Peroxidase/MauG"/>
</dbReference>
<dbReference type="Gene3D" id="1.10.760.10">
    <property type="entry name" value="Cytochrome c-like domain"/>
    <property type="match status" value="2"/>
</dbReference>
<protein>
    <submittedName>
        <fullName evidence="9">Cytochrome c peroxidase</fullName>
        <ecNumber evidence="9">1.11.1.5</ecNumber>
    </submittedName>
</protein>
<keyword evidence="5 9" id="KW-0560">Oxidoreductase</keyword>
<dbReference type="InterPro" id="IPR009056">
    <property type="entry name" value="Cyt_c-like_dom"/>
</dbReference>
<keyword evidence="6 7" id="KW-0408">Iron</keyword>
<keyword evidence="2 7" id="KW-0349">Heme</keyword>
<dbReference type="RefSeq" id="WP_330194874.1">
    <property type="nucleotide sequence ID" value="NZ_JAZDRO010000001.1"/>
</dbReference>
<dbReference type="InterPro" id="IPR004852">
    <property type="entry name" value="Di-haem_cyt_c_peroxidsae"/>
</dbReference>
<evidence type="ECO:0000256" key="4">
    <source>
        <dbReference type="ARBA" id="ARBA00022729"/>
    </source>
</evidence>
<sequence length="839" mass="86595">MGLQDCVRQAGTGLAFAFLFITAPSDGQAGPIPFAPGAPVWTVSADGRATDLRTAEFRPGDAASVVIGSHRDAVAISRADYGLLGQHILTASGIGSETGVLLVSGGMGAFGRVTGDAGTGYLAPDGAGGSVWLEASSLRARDLAAEERQVVSAARRLLGEEAGPVTLEARLSPAFVRRHGLAAQLRAQYLAEVVNSELAETGSDRRVTLGAVRETPDGGEPGIAFATLDTMSAEIIVAAVLPNSRAVQVGDTATAFATIINAGAETATSCGLQLTGADPAGTFSFQTTDAANTPVGAVNGTVDIGPGAAQSFLFAFTPSAVFEPGGNLPLEFACTNQASAAITPGVNTLWFSASAAAVPDIIAISEVGAGSGLNTTAGVVDIIDRQRNGAFVVATTNVGVSGEITVSAAPTNEALPVSVRVCQTNPGTGACLATPTDSVSLTIGPGATPTFAFFAIGDIPVAFAPATNRIQVSFREGAALRGSTTVAVRTLMSEPVLPDISFLYSDSDVTLPAHFRNGPVAAADNTPIDNAITNAGATLGRVLFYDRRLSANNTVSCASCHTQATGFSEGAQFSAGFAGELTGRHSPGLSNARYYDNGRFFWDERAATLEDQVLAPIQSEVEMGLTLEEAVARVAAEDFYGALFQAAFGDPEVTSERMSLAMAQFVRAMTSANSRFDQALADGPLGSAAFEANFTAEEFLGLQLFMPVPGSAIDDVGCGACHNTLAHISDAVHNIGLENPPVDDGAGNGAFKAPSLRNVAVRTHFMHDGRFSSLAEVIEHYNSGVVGSPDLDPRLRQGPGQPLRLNLTDDEKAALEAFLHTLTDNSFLTDPRFSDPFVD</sequence>
<dbReference type="Pfam" id="PF03150">
    <property type="entry name" value="CCP_MauG"/>
    <property type="match status" value="2"/>
</dbReference>
<gene>
    <name evidence="9" type="ORF">V0U35_01485</name>
</gene>
<dbReference type="PANTHER" id="PTHR30600">
    <property type="entry name" value="CYTOCHROME C PEROXIDASE-RELATED"/>
    <property type="match status" value="1"/>
</dbReference>
<keyword evidence="9" id="KW-0575">Peroxidase</keyword>
<dbReference type="Proteomes" id="UP001310692">
    <property type="component" value="Unassembled WGS sequence"/>
</dbReference>
<evidence type="ECO:0000259" key="8">
    <source>
        <dbReference type="PROSITE" id="PS51007"/>
    </source>
</evidence>
<evidence type="ECO:0000256" key="2">
    <source>
        <dbReference type="ARBA" id="ARBA00022617"/>
    </source>
</evidence>
<dbReference type="GO" id="GO:0004130">
    <property type="term" value="F:cytochrome-c peroxidase activity"/>
    <property type="evidence" value="ECO:0007669"/>
    <property type="project" value="UniProtKB-EC"/>
</dbReference>